<evidence type="ECO:0000313" key="16">
    <source>
        <dbReference type="Proteomes" id="UP000427071"/>
    </source>
</evidence>
<feature type="active site" description="Charge relay system" evidence="10">
    <location>
        <position position="97"/>
    </location>
</feature>
<evidence type="ECO:0000256" key="13">
    <source>
        <dbReference type="SAM" id="SignalP"/>
    </source>
</evidence>
<evidence type="ECO:0000256" key="7">
    <source>
        <dbReference type="ARBA" id="ARBA00022825"/>
    </source>
</evidence>
<proteinExistence type="inferred from homology"/>
<feature type="chain" id="PRO_5025386138" evidence="13">
    <location>
        <begin position="22"/>
        <end position="386"/>
    </location>
</feature>
<gene>
    <name evidence="15" type="primary">epr</name>
    <name evidence="15" type="ORF">CKALI_09905</name>
</gene>
<dbReference type="NCBIfam" id="TIGR03921">
    <property type="entry name" value="T7SS_mycosin"/>
    <property type="match status" value="1"/>
</dbReference>
<dbReference type="InterPro" id="IPR050131">
    <property type="entry name" value="Peptidase_S8_subtilisin-like"/>
</dbReference>
<keyword evidence="5 12" id="KW-0812">Transmembrane</keyword>
<dbReference type="InterPro" id="IPR023828">
    <property type="entry name" value="Peptidase_S8_Ser-AS"/>
</dbReference>
<dbReference type="AlphaFoldDB" id="A0A6B8VVX3"/>
<evidence type="ECO:0000313" key="15">
    <source>
        <dbReference type="EMBL" id="QGU02836.1"/>
    </source>
</evidence>
<dbReference type="Pfam" id="PF00082">
    <property type="entry name" value="Peptidase_S8"/>
    <property type="match status" value="1"/>
</dbReference>
<feature type="active site" description="Charge relay system" evidence="10">
    <location>
        <position position="63"/>
    </location>
</feature>
<protein>
    <submittedName>
        <fullName evidence="15">Minor extracellular protease Epr</fullName>
        <ecNumber evidence="15">3.4.21.-</ecNumber>
    </submittedName>
</protein>
<keyword evidence="8 12" id="KW-1133">Transmembrane helix</keyword>
<dbReference type="EMBL" id="CP046452">
    <property type="protein sequence ID" value="QGU02836.1"/>
    <property type="molecule type" value="Genomic_DNA"/>
</dbReference>
<keyword evidence="6 10" id="KW-0378">Hydrolase</keyword>
<dbReference type="InterPro" id="IPR022398">
    <property type="entry name" value="Peptidase_S8_His-AS"/>
</dbReference>
<evidence type="ECO:0000256" key="8">
    <source>
        <dbReference type="ARBA" id="ARBA00022989"/>
    </source>
</evidence>
<dbReference type="InterPro" id="IPR023827">
    <property type="entry name" value="Peptidase_S8_Asp-AS"/>
</dbReference>
<comment type="similarity">
    <text evidence="2 10 11">Belongs to the peptidase S8 family.</text>
</comment>
<sequence>MRARLFLCLSLLSCCPAPAFAQGVSEECPTPVLAPAPSGVPDPELLRSHRFATGVGVQVAVIDTGVAEHPRLGTVIPGGDLIGGGGATGALHDCDGHGTIVAGVIAARPAPDFGDSLIGVAPDAEIIAIRQSSSVLRSRGNSSETAGTIGSLAEAISLAVDRGADVINVSLASCIPEHLAGTADTSVLDAALHKAEAANVVVVAAAGNIGPACPEGSVSYPAASPTVLAVSASADSHTLAEYSLPTRNRPLSAPGSVLTGLSPTDVGFASAMNSQQGPRPFTGTSFAAPVVSGMAAQLKQRYPADTAAQIRAKLLAAASPGTGEIAPGSALMQLDSAPVMQQVSVKAPKAASTRTELRSMKVLLIFLGCATALTLLVAAVRTLRFS</sequence>
<evidence type="ECO:0000256" key="2">
    <source>
        <dbReference type="ARBA" id="ARBA00011073"/>
    </source>
</evidence>
<evidence type="ECO:0000256" key="9">
    <source>
        <dbReference type="ARBA" id="ARBA00023136"/>
    </source>
</evidence>
<dbReference type="Gene3D" id="3.40.50.200">
    <property type="entry name" value="Peptidase S8/S53 domain"/>
    <property type="match status" value="1"/>
</dbReference>
<dbReference type="PROSITE" id="PS00136">
    <property type="entry name" value="SUBTILASE_ASP"/>
    <property type="match status" value="1"/>
</dbReference>
<dbReference type="InterPro" id="IPR015500">
    <property type="entry name" value="Peptidase_S8_subtilisin-rel"/>
</dbReference>
<dbReference type="InterPro" id="IPR000209">
    <property type="entry name" value="Peptidase_S8/S53_dom"/>
</dbReference>
<keyword evidence="7 10" id="KW-0720">Serine protease</keyword>
<feature type="signal peptide" evidence="13">
    <location>
        <begin position="1"/>
        <end position="21"/>
    </location>
</feature>
<keyword evidence="3" id="KW-1003">Cell membrane</keyword>
<keyword evidence="4 10" id="KW-0645">Protease</keyword>
<evidence type="ECO:0000259" key="14">
    <source>
        <dbReference type="Pfam" id="PF00082"/>
    </source>
</evidence>
<evidence type="ECO:0000256" key="3">
    <source>
        <dbReference type="ARBA" id="ARBA00022475"/>
    </source>
</evidence>
<dbReference type="Proteomes" id="UP000427071">
    <property type="component" value="Chromosome"/>
</dbReference>
<dbReference type="PROSITE" id="PS51892">
    <property type="entry name" value="SUBTILASE"/>
    <property type="match status" value="1"/>
</dbReference>
<dbReference type="PROSITE" id="PS00137">
    <property type="entry name" value="SUBTILASE_HIS"/>
    <property type="match status" value="1"/>
</dbReference>
<organism evidence="15 16">
    <name type="scientific">Corynebacterium kalinowskii</name>
    <dbReference type="NCBI Taxonomy" id="2675216"/>
    <lineage>
        <taxon>Bacteria</taxon>
        <taxon>Bacillati</taxon>
        <taxon>Actinomycetota</taxon>
        <taxon>Actinomycetes</taxon>
        <taxon>Mycobacteriales</taxon>
        <taxon>Corynebacteriaceae</taxon>
        <taxon>Corynebacterium</taxon>
    </lineage>
</organism>
<evidence type="ECO:0000256" key="11">
    <source>
        <dbReference type="RuleBase" id="RU003355"/>
    </source>
</evidence>
<feature type="active site" description="Charge relay system" evidence="10">
    <location>
        <position position="285"/>
    </location>
</feature>
<dbReference type="InterPro" id="IPR023834">
    <property type="entry name" value="T7SS_pept_S8A_mycosin"/>
</dbReference>
<keyword evidence="9 12" id="KW-0472">Membrane</keyword>
<dbReference type="PROSITE" id="PS00138">
    <property type="entry name" value="SUBTILASE_SER"/>
    <property type="match status" value="1"/>
</dbReference>
<keyword evidence="16" id="KW-1185">Reference proteome</keyword>
<evidence type="ECO:0000256" key="12">
    <source>
        <dbReference type="SAM" id="Phobius"/>
    </source>
</evidence>
<evidence type="ECO:0000256" key="1">
    <source>
        <dbReference type="ARBA" id="ARBA00004162"/>
    </source>
</evidence>
<keyword evidence="13" id="KW-0732">Signal</keyword>
<dbReference type="EC" id="3.4.21.-" evidence="15"/>
<dbReference type="InterPro" id="IPR036852">
    <property type="entry name" value="Peptidase_S8/S53_dom_sf"/>
</dbReference>
<feature type="domain" description="Peptidase S8/S53" evidence="14">
    <location>
        <begin position="55"/>
        <end position="319"/>
    </location>
</feature>
<evidence type="ECO:0000256" key="5">
    <source>
        <dbReference type="ARBA" id="ARBA00022692"/>
    </source>
</evidence>
<evidence type="ECO:0000256" key="4">
    <source>
        <dbReference type="ARBA" id="ARBA00022670"/>
    </source>
</evidence>
<dbReference type="GO" id="GO:0004252">
    <property type="term" value="F:serine-type endopeptidase activity"/>
    <property type="evidence" value="ECO:0007669"/>
    <property type="project" value="UniProtKB-UniRule"/>
</dbReference>
<evidence type="ECO:0000256" key="10">
    <source>
        <dbReference type="PROSITE-ProRule" id="PRU01240"/>
    </source>
</evidence>
<dbReference type="GO" id="GO:0005886">
    <property type="term" value="C:plasma membrane"/>
    <property type="evidence" value="ECO:0007669"/>
    <property type="project" value="UniProtKB-SubCell"/>
</dbReference>
<comment type="subcellular location">
    <subcellularLocation>
        <location evidence="1">Cell membrane</location>
        <topology evidence="1">Single-pass membrane protein</topology>
    </subcellularLocation>
</comment>
<dbReference type="GO" id="GO:0006508">
    <property type="term" value="P:proteolysis"/>
    <property type="evidence" value="ECO:0007669"/>
    <property type="project" value="UniProtKB-KW"/>
</dbReference>
<accession>A0A6B8VVX3</accession>
<reference evidence="16" key="1">
    <citation type="submission" date="2019-11" db="EMBL/GenBank/DDBJ databases">
        <title>Complete genome sequence of Corynebacterium kalinowskii 1959, a novel Corynebacterium species isolated from soil of a small paddock in Vilsendorf, Germany.</title>
        <authorList>
            <person name="Schaffert L."/>
            <person name="Ruwe M."/>
            <person name="Milse J."/>
            <person name="Hanuschka K."/>
            <person name="Ortseifen V."/>
            <person name="Droste J."/>
            <person name="Brandt D."/>
            <person name="Schlueter L."/>
            <person name="Kutter Y."/>
            <person name="Vinke S."/>
            <person name="Viehoefer P."/>
            <person name="Jacob L."/>
            <person name="Luebke N.-C."/>
            <person name="Schulte-Berndt E."/>
            <person name="Hain C."/>
            <person name="Linder M."/>
            <person name="Schmidt P."/>
            <person name="Wollenschlaeger L."/>
            <person name="Luttermann T."/>
            <person name="Thieme E."/>
            <person name="Hassa J."/>
            <person name="Haak M."/>
            <person name="Wittchen M."/>
            <person name="Mentz A."/>
            <person name="Persicke M."/>
            <person name="Busche T."/>
            <person name="Ruckert C."/>
        </authorList>
    </citation>
    <scope>NUCLEOTIDE SEQUENCE [LARGE SCALE GENOMIC DNA]</scope>
    <source>
        <strain evidence="16">1959</strain>
    </source>
</reference>
<dbReference type="PANTHER" id="PTHR43806">
    <property type="entry name" value="PEPTIDASE S8"/>
    <property type="match status" value="1"/>
</dbReference>
<dbReference type="KEGG" id="ckw:CKALI_09905"/>
<dbReference type="PRINTS" id="PR00723">
    <property type="entry name" value="SUBTILISIN"/>
</dbReference>
<name>A0A6B8VVX3_9CORY</name>
<evidence type="ECO:0000256" key="6">
    <source>
        <dbReference type="ARBA" id="ARBA00022801"/>
    </source>
</evidence>
<dbReference type="SUPFAM" id="SSF52743">
    <property type="entry name" value="Subtilisin-like"/>
    <property type="match status" value="1"/>
</dbReference>
<feature type="transmembrane region" description="Helical" evidence="12">
    <location>
        <begin position="362"/>
        <end position="383"/>
    </location>
</feature>
<dbReference type="PANTHER" id="PTHR43806:SF11">
    <property type="entry name" value="CEREVISIN-RELATED"/>
    <property type="match status" value="1"/>
</dbReference>